<comment type="caution">
    <text evidence="1">The sequence shown here is derived from an EMBL/GenBank/DDBJ whole genome shotgun (WGS) entry which is preliminary data.</text>
</comment>
<dbReference type="Proteomes" id="UP001292094">
    <property type="component" value="Unassembled WGS sequence"/>
</dbReference>
<accession>A0AAE1PZG7</accession>
<evidence type="ECO:0000313" key="2">
    <source>
        <dbReference type="Proteomes" id="UP001292094"/>
    </source>
</evidence>
<organism evidence="1 2">
    <name type="scientific">Petrolisthes manimaculis</name>
    <dbReference type="NCBI Taxonomy" id="1843537"/>
    <lineage>
        <taxon>Eukaryota</taxon>
        <taxon>Metazoa</taxon>
        <taxon>Ecdysozoa</taxon>
        <taxon>Arthropoda</taxon>
        <taxon>Crustacea</taxon>
        <taxon>Multicrustacea</taxon>
        <taxon>Malacostraca</taxon>
        <taxon>Eumalacostraca</taxon>
        <taxon>Eucarida</taxon>
        <taxon>Decapoda</taxon>
        <taxon>Pleocyemata</taxon>
        <taxon>Anomura</taxon>
        <taxon>Galatheoidea</taxon>
        <taxon>Porcellanidae</taxon>
        <taxon>Petrolisthes</taxon>
    </lineage>
</organism>
<reference evidence="1" key="1">
    <citation type="submission" date="2023-11" db="EMBL/GenBank/DDBJ databases">
        <title>Genome assemblies of two species of porcelain crab, Petrolisthes cinctipes and Petrolisthes manimaculis (Anomura: Porcellanidae).</title>
        <authorList>
            <person name="Angst P."/>
        </authorList>
    </citation>
    <scope>NUCLEOTIDE SEQUENCE</scope>
    <source>
        <strain evidence="1">PB745_02</strain>
        <tissue evidence="1">Gill</tissue>
    </source>
</reference>
<dbReference type="EMBL" id="JAWZYT010000944">
    <property type="protein sequence ID" value="KAK4317153.1"/>
    <property type="molecule type" value="Genomic_DNA"/>
</dbReference>
<dbReference type="AlphaFoldDB" id="A0AAE1PZG7"/>
<proteinExistence type="predicted"/>
<name>A0AAE1PZG7_9EUCA</name>
<sequence length="103" mass="12299">MHIQWQRKYPKVTQYRGSELLERWLSLPACWLGHVRRMKSGRIPKDLLYGDWAWLMDHDRLPAIGRPRPSYKDVCKKDIKLCNIDVRTWEDYAGQQKTDRTGA</sequence>
<protein>
    <submittedName>
        <fullName evidence="1">Uncharacterized protein</fullName>
    </submittedName>
</protein>
<gene>
    <name evidence="1" type="ORF">Pmani_011736</name>
</gene>
<evidence type="ECO:0000313" key="1">
    <source>
        <dbReference type="EMBL" id="KAK4317153.1"/>
    </source>
</evidence>
<keyword evidence="2" id="KW-1185">Reference proteome</keyword>